<keyword evidence="2" id="KW-0695">RNA-directed DNA polymerase</keyword>
<evidence type="ECO:0000313" key="2">
    <source>
        <dbReference type="EMBL" id="MCI68526.1"/>
    </source>
</evidence>
<dbReference type="Proteomes" id="UP000265520">
    <property type="component" value="Unassembled WGS sequence"/>
</dbReference>
<dbReference type="AlphaFoldDB" id="A0A392U814"/>
<proteinExistence type="predicted"/>
<dbReference type="InterPro" id="IPR000477">
    <property type="entry name" value="RT_dom"/>
</dbReference>
<dbReference type="PANTHER" id="PTHR24559:SF441">
    <property type="entry name" value="NUCLEOTIDYLTRANSFERASE, RIBONUCLEASE H"/>
    <property type="match status" value="1"/>
</dbReference>
<reference evidence="2 3" key="1">
    <citation type="journal article" date="2018" name="Front. Plant Sci.">
        <title>Red Clover (Trifolium pratense) and Zigzag Clover (T. medium) - A Picture of Genomic Similarities and Differences.</title>
        <authorList>
            <person name="Dluhosova J."/>
            <person name="Istvanek J."/>
            <person name="Nedelnik J."/>
            <person name="Repkova J."/>
        </authorList>
    </citation>
    <scope>NUCLEOTIDE SEQUENCE [LARGE SCALE GENOMIC DNA]</scope>
    <source>
        <strain evidence="3">cv. 10/8</strain>
        <tissue evidence="2">Leaf</tissue>
    </source>
</reference>
<dbReference type="Pfam" id="PF00078">
    <property type="entry name" value="RVT_1"/>
    <property type="match status" value="1"/>
</dbReference>
<organism evidence="2 3">
    <name type="scientific">Trifolium medium</name>
    <dbReference type="NCBI Taxonomy" id="97028"/>
    <lineage>
        <taxon>Eukaryota</taxon>
        <taxon>Viridiplantae</taxon>
        <taxon>Streptophyta</taxon>
        <taxon>Embryophyta</taxon>
        <taxon>Tracheophyta</taxon>
        <taxon>Spermatophyta</taxon>
        <taxon>Magnoliopsida</taxon>
        <taxon>eudicotyledons</taxon>
        <taxon>Gunneridae</taxon>
        <taxon>Pentapetalae</taxon>
        <taxon>rosids</taxon>
        <taxon>fabids</taxon>
        <taxon>Fabales</taxon>
        <taxon>Fabaceae</taxon>
        <taxon>Papilionoideae</taxon>
        <taxon>50 kb inversion clade</taxon>
        <taxon>NPAAA clade</taxon>
        <taxon>Hologalegina</taxon>
        <taxon>IRL clade</taxon>
        <taxon>Trifolieae</taxon>
        <taxon>Trifolium</taxon>
    </lineage>
</organism>
<dbReference type="InterPro" id="IPR043502">
    <property type="entry name" value="DNA/RNA_pol_sf"/>
</dbReference>
<dbReference type="InterPro" id="IPR043128">
    <property type="entry name" value="Rev_trsase/Diguanyl_cyclase"/>
</dbReference>
<dbReference type="InterPro" id="IPR053134">
    <property type="entry name" value="RNA-dir_DNA_polymerase"/>
</dbReference>
<keyword evidence="2" id="KW-0808">Transferase</keyword>
<dbReference type="GO" id="GO:0003964">
    <property type="term" value="F:RNA-directed DNA polymerase activity"/>
    <property type="evidence" value="ECO:0007669"/>
    <property type="project" value="UniProtKB-KW"/>
</dbReference>
<keyword evidence="3" id="KW-1185">Reference proteome</keyword>
<feature type="domain" description="Reverse transcriptase" evidence="1">
    <location>
        <begin position="2"/>
        <end position="53"/>
    </location>
</feature>
<dbReference type="Gene3D" id="3.30.70.270">
    <property type="match status" value="1"/>
</dbReference>
<sequence>MCIDYRALNKATIPDKFPIPVIEELLDELHGAHFFSKLDLKSGYHQVRVKEED</sequence>
<dbReference type="PANTHER" id="PTHR24559">
    <property type="entry name" value="TRANSPOSON TY3-I GAG-POL POLYPROTEIN"/>
    <property type="match status" value="1"/>
</dbReference>
<protein>
    <submittedName>
        <fullName evidence="2">RNA-directed DNA polymerase (Reverse transcriptase)</fullName>
    </submittedName>
</protein>
<dbReference type="Gene3D" id="3.10.10.10">
    <property type="entry name" value="HIV Type 1 Reverse Transcriptase, subunit A, domain 1"/>
    <property type="match status" value="1"/>
</dbReference>
<comment type="caution">
    <text evidence="2">The sequence shown here is derived from an EMBL/GenBank/DDBJ whole genome shotgun (WGS) entry which is preliminary data.</text>
</comment>
<dbReference type="SUPFAM" id="SSF56672">
    <property type="entry name" value="DNA/RNA polymerases"/>
    <property type="match status" value="1"/>
</dbReference>
<keyword evidence="2" id="KW-0548">Nucleotidyltransferase</keyword>
<evidence type="ECO:0000313" key="3">
    <source>
        <dbReference type="Proteomes" id="UP000265520"/>
    </source>
</evidence>
<evidence type="ECO:0000259" key="1">
    <source>
        <dbReference type="Pfam" id="PF00078"/>
    </source>
</evidence>
<dbReference type="EMBL" id="LXQA010738088">
    <property type="protein sequence ID" value="MCI68526.1"/>
    <property type="molecule type" value="Genomic_DNA"/>
</dbReference>
<feature type="non-terminal residue" evidence="2">
    <location>
        <position position="53"/>
    </location>
</feature>
<accession>A0A392U814</accession>
<name>A0A392U814_9FABA</name>